<dbReference type="EMBL" id="JACEIK010003893">
    <property type="protein sequence ID" value="MCD9643461.1"/>
    <property type="molecule type" value="Genomic_DNA"/>
</dbReference>
<sequence length="171" mass="19967">MIERGILNNRVMAYEECEIQMRQVIYDNHIWLQNRYLSMGQARDQVLGLMVKLQWMTKTLEVAIIDQPKNPEEEELGARGEVLRLRQQLAEWHRAWMCRLPPPMFPMDNSNNPPNLRSLSQAEFSISDDPSPQHAPWYTPCHFYPSTSTVRAAAPQHKINSYPEPQLLQPL</sequence>
<proteinExistence type="predicted"/>
<keyword evidence="2" id="KW-1185">Reference proteome</keyword>
<gene>
    <name evidence="1" type="ORF">HAX54_030967</name>
</gene>
<comment type="caution">
    <text evidence="1">The sequence shown here is derived from an EMBL/GenBank/DDBJ whole genome shotgun (WGS) entry which is preliminary data.</text>
</comment>
<reference evidence="1 2" key="1">
    <citation type="journal article" date="2021" name="BMC Genomics">
        <title>Datura genome reveals duplications of psychoactive alkaloid biosynthetic genes and high mutation rate following tissue culture.</title>
        <authorList>
            <person name="Rajewski A."/>
            <person name="Carter-House D."/>
            <person name="Stajich J."/>
            <person name="Litt A."/>
        </authorList>
    </citation>
    <scope>NUCLEOTIDE SEQUENCE [LARGE SCALE GENOMIC DNA]</scope>
    <source>
        <strain evidence="1">AR-01</strain>
    </source>
</reference>
<evidence type="ECO:0000313" key="2">
    <source>
        <dbReference type="Proteomes" id="UP000823775"/>
    </source>
</evidence>
<dbReference type="Proteomes" id="UP000823775">
    <property type="component" value="Unassembled WGS sequence"/>
</dbReference>
<organism evidence="1 2">
    <name type="scientific">Datura stramonium</name>
    <name type="common">Jimsonweed</name>
    <name type="synonym">Common thornapple</name>
    <dbReference type="NCBI Taxonomy" id="4076"/>
    <lineage>
        <taxon>Eukaryota</taxon>
        <taxon>Viridiplantae</taxon>
        <taxon>Streptophyta</taxon>
        <taxon>Embryophyta</taxon>
        <taxon>Tracheophyta</taxon>
        <taxon>Spermatophyta</taxon>
        <taxon>Magnoliopsida</taxon>
        <taxon>eudicotyledons</taxon>
        <taxon>Gunneridae</taxon>
        <taxon>Pentapetalae</taxon>
        <taxon>asterids</taxon>
        <taxon>lamiids</taxon>
        <taxon>Solanales</taxon>
        <taxon>Solanaceae</taxon>
        <taxon>Solanoideae</taxon>
        <taxon>Datureae</taxon>
        <taxon>Datura</taxon>
    </lineage>
</organism>
<accession>A0ABS8V9W0</accession>
<protein>
    <submittedName>
        <fullName evidence="1">Uncharacterized protein</fullName>
    </submittedName>
</protein>
<evidence type="ECO:0000313" key="1">
    <source>
        <dbReference type="EMBL" id="MCD9643461.1"/>
    </source>
</evidence>
<name>A0ABS8V9W0_DATST</name>